<dbReference type="GO" id="GO:0008376">
    <property type="term" value="F:acetylgalactosaminyltransferase activity"/>
    <property type="evidence" value="ECO:0007669"/>
    <property type="project" value="InterPro"/>
</dbReference>
<feature type="transmembrane region" description="Helical" evidence="8">
    <location>
        <begin position="819"/>
        <end position="836"/>
    </location>
</feature>
<dbReference type="Pfam" id="PF02460">
    <property type="entry name" value="Patched"/>
    <property type="match status" value="1"/>
</dbReference>
<keyword evidence="5 8" id="KW-0472">Membrane</keyword>
<evidence type="ECO:0000256" key="2">
    <source>
        <dbReference type="ARBA" id="ARBA00005585"/>
    </source>
</evidence>
<name>A0A915N0R3_MELJA</name>
<feature type="transmembrane region" description="Helical" evidence="8">
    <location>
        <begin position="303"/>
        <end position="327"/>
    </location>
</feature>
<feature type="transmembrane region" description="Helical" evidence="8">
    <location>
        <begin position="630"/>
        <end position="650"/>
    </location>
</feature>
<reference evidence="11" key="1">
    <citation type="submission" date="2022-11" db="UniProtKB">
        <authorList>
            <consortium name="WormBaseParasite"/>
        </authorList>
    </citation>
    <scope>IDENTIFICATION</scope>
</reference>
<dbReference type="PANTHER" id="PTHR10796:SF108">
    <property type="entry name" value="SSD DOMAIN-CONTAINING PROTEIN"/>
    <property type="match status" value="1"/>
</dbReference>
<evidence type="ECO:0000256" key="3">
    <source>
        <dbReference type="ARBA" id="ARBA00022692"/>
    </source>
</evidence>
<evidence type="ECO:0000256" key="5">
    <source>
        <dbReference type="ARBA" id="ARBA00023136"/>
    </source>
</evidence>
<feature type="transmembrane region" description="Helical" evidence="8">
    <location>
        <begin position="232"/>
        <end position="255"/>
    </location>
</feature>
<feature type="transmembrane region" description="Helical" evidence="8">
    <location>
        <begin position="420"/>
        <end position="438"/>
    </location>
</feature>
<feature type="transmembrane region" description="Helical" evidence="8">
    <location>
        <begin position="261"/>
        <end position="282"/>
    </location>
</feature>
<sequence>MREASIYKEFFNLSTSPQRAFMLFKAKDGGTMLREEHLREVLQLDAELDSTLSLRDGKTGMRGCDPLCNLNRPFHLIAQNLINNSSSSSFLKLDHPFSFYFGSPLFVGSNLFGVVTDRDDISSKNIDKNQNSENSQIYVRTIILWYFSRADTKENIKQLRNVTLNLFEESQRGKRFKYVQFQIFGDEIANREMIRGAIQATILMSIGLLLLLIFVSFVVYQKMSNLVKIPAIGLIVLISILCPLLSTVAAFGFSTWLGNRIYTLMCVTPFLIAGVGVDDAFIMLQSWQQHKDIKCLRQRLSKVLVHIGPSITITSLTNTTAFGIGYFTPAPTMSLFCLCTSIGVLVDYILTFTLLAPVLILLSTHFPITKQTSTLLPPQQPENNEKPLIALIPQQLPPVPQTCSKAFQYAKFIHSTRGRFSAFLLAIILYIVGTSGVLRFKSTFEPSKAFPSDSPLAYSLDSVGDVFDEFFPLCILVNRPPNLTDPEEYSSFNKMVAELEGLPESWGPNRTLLFLRPYEEFDKKNNHFWQSLGLGPKGKYKFSLDNLPFFMNSIGNPPTVKYEKNGNGSIQLKSFQFSIVNKGMTEWWNRAVMEEKVRIILEKYEKNFNASMYDADSPVLNMLLTVKIDLIGSIAVTVVCMVLICSLFIAHPAGVCVIGISLVGTLSWCGADLDPITMVDVLLATGFSVDYTAHIAHQYYTKQGSSIERIAQSLEEMCPPMLQAGISTALCMVPLVFLPTYAIIFVVVSIGLLHGLFFLPVLLCALPESKREKTIELRNSTKMSPKSSKMLFNSKEPNTNNGILIIASLYGGIMGIRRWNSIFGFIFGLLLSWLIFGGNKEVELNREEKNYKGREGGIQLAENWERIILEQKHEENGQNNFVNQHIKLNRPRFAATELGIRPNLLIFLLARTSTAVSLYQLLSPKVPVKILVSAGKLAASDFPANSQPVIVRSDPVSLLNAIANISLNNPANWYLLLPDSTFVNIYELERLVNSLLWNSPVAFGWNINEIKNKDINEEDGGHCLVEAGILFSSPAMNVLAQGKHLCNGLALTSTSGNGENFALETCIRLAANLSCVSTFQGYGHRWWRVSSDDQQSLSPSIHDQIERLALLPLFNKSLTISPLLSELDISALAKHFLNVEFIRTEEEIKSLEEETEKYYTKEETGWPVGIMDASKPLNRFQAPVWELVTSDWKRFSNHPEESSADLSEDERVEWTQVFNEALTKSKCLNGGAKFVEGYRHFIPTRGIDYLIDLDCDNDEIFERIQVSRPIHSTKLLEKVPYVKEDREIALLVPVETPAQIYSLHPLLRRILSICVSGAVEGRQLRVLVAARNVEVLPLRLLGENLAEMRRRCRSMESDLLLLKPDPNYRTTIELSALDEAVDRFGQQNLFLLLSPFSDFQPDFLDRVRLNTIQHFQVFFPIGFTEFNQIVTGLTPKEAEAFVIHKDRGRFDSDDEWPVAALFGADFASARILHPNARSVVTLFLNQSNVHIFRSVEPSLRIRPHLRVCTFEHYYPSIEQRQRCERRRRLALGTRAQLAKLFLLAITPSNGFAYDSNKKYRHR</sequence>
<dbReference type="Gene3D" id="3.90.550.50">
    <property type="match status" value="1"/>
</dbReference>
<dbReference type="InterPro" id="IPR000731">
    <property type="entry name" value="SSD"/>
</dbReference>
<keyword evidence="6" id="KW-0325">Glycoprotein</keyword>
<dbReference type="GO" id="GO:0006897">
    <property type="term" value="P:endocytosis"/>
    <property type="evidence" value="ECO:0007669"/>
    <property type="project" value="TreeGrafter"/>
</dbReference>
<keyword evidence="3 8" id="KW-0812">Transmembrane</keyword>
<evidence type="ECO:0000256" key="4">
    <source>
        <dbReference type="ARBA" id="ARBA00022989"/>
    </source>
</evidence>
<dbReference type="Gene3D" id="1.20.1640.10">
    <property type="entry name" value="Multidrug efflux transporter AcrB transmembrane domain"/>
    <property type="match status" value="2"/>
</dbReference>
<keyword evidence="4 8" id="KW-1133">Transmembrane helix</keyword>
<accession>A0A915N0R3</accession>
<dbReference type="GO" id="GO:0018996">
    <property type="term" value="P:molting cycle, collagen and cuticulin-based cuticle"/>
    <property type="evidence" value="ECO:0007669"/>
    <property type="project" value="TreeGrafter"/>
</dbReference>
<dbReference type="SUPFAM" id="SSF82866">
    <property type="entry name" value="Multidrug efflux transporter AcrB transmembrane domain"/>
    <property type="match status" value="2"/>
</dbReference>
<feature type="transmembrane region" description="Helical" evidence="8">
    <location>
        <begin position="333"/>
        <end position="362"/>
    </location>
</feature>
<dbReference type="GO" id="GO:0005886">
    <property type="term" value="C:plasma membrane"/>
    <property type="evidence" value="ECO:0007669"/>
    <property type="project" value="TreeGrafter"/>
</dbReference>
<dbReference type="InterPro" id="IPR051697">
    <property type="entry name" value="Patched_domain-protein"/>
</dbReference>
<evidence type="ECO:0000259" key="9">
    <source>
        <dbReference type="PROSITE" id="PS50156"/>
    </source>
</evidence>
<evidence type="ECO:0000313" key="10">
    <source>
        <dbReference type="Proteomes" id="UP000887561"/>
    </source>
</evidence>
<feature type="domain" description="SSD" evidence="9">
    <location>
        <begin position="200"/>
        <end position="361"/>
    </location>
</feature>
<dbReference type="GO" id="GO:0032580">
    <property type="term" value="C:Golgi cisterna membrane"/>
    <property type="evidence" value="ECO:0007669"/>
    <property type="project" value="InterPro"/>
</dbReference>
<feature type="transmembrane region" description="Helical" evidence="8">
    <location>
        <begin position="743"/>
        <end position="766"/>
    </location>
</feature>
<dbReference type="InterPro" id="IPR003392">
    <property type="entry name" value="PTHD_SSD"/>
</dbReference>
<feature type="coiled-coil region" evidence="7">
    <location>
        <begin position="1134"/>
        <end position="1161"/>
    </location>
</feature>
<comment type="subcellular location">
    <subcellularLocation>
        <location evidence="1">Membrane</location>
        <topology evidence="1">Multi-pass membrane protein</topology>
    </subcellularLocation>
</comment>
<dbReference type="Pfam" id="PF05679">
    <property type="entry name" value="CHGN"/>
    <property type="match status" value="1"/>
</dbReference>
<evidence type="ECO:0000256" key="7">
    <source>
        <dbReference type="SAM" id="Coils"/>
    </source>
</evidence>
<feature type="transmembrane region" description="Helical" evidence="8">
    <location>
        <begin position="200"/>
        <end position="220"/>
    </location>
</feature>
<organism evidence="10 11">
    <name type="scientific">Meloidogyne javanica</name>
    <name type="common">Root-knot nematode worm</name>
    <dbReference type="NCBI Taxonomy" id="6303"/>
    <lineage>
        <taxon>Eukaryota</taxon>
        <taxon>Metazoa</taxon>
        <taxon>Ecdysozoa</taxon>
        <taxon>Nematoda</taxon>
        <taxon>Chromadorea</taxon>
        <taxon>Rhabditida</taxon>
        <taxon>Tylenchina</taxon>
        <taxon>Tylenchomorpha</taxon>
        <taxon>Tylenchoidea</taxon>
        <taxon>Meloidogynidae</taxon>
        <taxon>Meloidogyninae</taxon>
        <taxon>Meloidogyne</taxon>
        <taxon>Meloidogyne incognita group</taxon>
    </lineage>
</organism>
<evidence type="ECO:0000313" key="11">
    <source>
        <dbReference type="WBParaSite" id="scaffold6112_cov148.g10421"/>
    </source>
</evidence>
<protein>
    <submittedName>
        <fullName evidence="11">SSD domain-containing protein</fullName>
    </submittedName>
</protein>
<proteinExistence type="inferred from homology"/>
<dbReference type="PROSITE" id="PS50156">
    <property type="entry name" value="SSD"/>
    <property type="match status" value="1"/>
</dbReference>
<evidence type="ECO:0000256" key="1">
    <source>
        <dbReference type="ARBA" id="ARBA00004141"/>
    </source>
</evidence>
<comment type="similarity">
    <text evidence="2">Belongs to the patched family.</text>
</comment>
<dbReference type="Proteomes" id="UP000887561">
    <property type="component" value="Unplaced"/>
</dbReference>
<dbReference type="PANTHER" id="PTHR10796">
    <property type="entry name" value="PATCHED-RELATED"/>
    <property type="match status" value="1"/>
</dbReference>
<evidence type="ECO:0000256" key="8">
    <source>
        <dbReference type="SAM" id="Phobius"/>
    </source>
</evidence>
<dbReference type="WBParaSite" id="scaffold6112_cov148.g10421">
    <property type="protein sequence ID" value="scaffold6112_cov148.g10421"/>
    <property type="gene ID" value="scaffold6112_cov148.g10421"/>
</dbReference>
<dbReference type="GO" id="GO:0030659">
    <property type="term" value="C:cytoplasmic vesicle membrane"/>
    <property type="evidence" value="ECO:0007669"/>
    <property type="project" value="TreeGrafter"/>
</dbReference>
<keyword evidence="7" id="KW-0175">Coiled coil</keyword>
<evidence type="ECO:0000256" key="6">
    <source>
        <dbReference type="ARBA" id="ARBA00023180"/>
    </source>
</evidence>
<dbReference type="InterPro" id="IPR008428">
    <property type="entry name" value="Chond_GalNAc"/>
</dbReference>
<keyword evidence="10" id="KW-1185">Reference proteome</keyword>